<dbReference type="Gene3D" id="3.20.10.10">
    <property type="entry name" value="D-amino Acid Aminotransferase, subunit A, domain 2"/>
    <property type="match status" value="1"/>
</dbReference>
<accession>R8BR81</accession>
<dbReference type="OrthoDB" id="25921at2759"/>
<evidence type="ECO:0000313" key="3">
    <source>
        <dbReference type="Proteomes" id="UP000014074"/>
    </source>
</evidence>
<reference evidence="3" key="1">
    <citation type="journal article" date="2013" name="Genome Announc.">
        <title>Draft genome sequence of the ascomycete Phaeoacremonium aleophilum strain UCR-PA7, a causal agent of the esca disease complex in grapevines.</title>
        <authorList>
            <person name="Blanco-Ulate B."/>
            <person name="Rolshausen P."/>
            <person name="Cantu D."/>
        </authorList>
    </citation>
    <scope>NUCLEOTIDE SEQUENCE [LARGE SCALE GENOMIC DNA]</scope>
    <source>
        <strain evidence="3">UCR-PA7</strain>
    </source>
</reference>
<dbReference type="InterPro" id="IPR050571">
    <property type="entry name" value="Class-IV_PLP-Dep_Aminotrnsfr"/>
</dbReference>
<dbReference type="PANTHER" id="PTHR42743">
    <property type="entry name" value="AMINO-ACID AMINOTRANSFERASE"/>
    <property type="match status" value="1"/>
</dbReference>
<keyword evidence="3" id="KW-1185">Reference proteome</keyword>
<organism evidence="2 3">
    <name type="scientific">Phaeoacremonium minimum (strain UCR-PA7)</name>
    <name type="common">Esca disease fungus</name>
    <name type="synonym">Togninia minima</name>
    <dbReference type="NCBI Taxonomy" id="1286976"/>
    <lineage>
        <taxon>Eukaryota</taxon>
        <taxon>Fungi</taxon>
        <taxon>Dikarya</taxon>
        <taxon>Ascomycota</taxon>
        <taxon>Pezizomycotina</taxon>
        <taxon>Sordariomycetes</taxon>
        <taxon>Sordariomycetidae</taxon>
        <taxon>Togniniales</taxon>
        <taxon>Togniniaceae</taxon>
        <taxon>Phaeoacremonium</taxon>
    </lineage>
</organism>
<dbReference type="HOGENOM" id="CLU_020844_4_1_1"/>
<dbReference type="RefSeq" id="XP_007913433.1">
    <property type="nucleotide sequence ID" value="XM_007915242.1"/>
</dbReference>
<dbReference type="Pfam" id="PF01063">
    <property type="entry name" value="Aminotran_4"/>
    <property type="match status" value="1"/>
</dbReference>
<dbReference type="InterPro" id="IPR036038">
    <property type="entry name" value="Aminotransferase-like"/>
</dbReference>
<dbReference type="eggNOG" id="KOG0975">
    <property type="taxonomic scope" value="Eukaryota"/>
</dbReference>
<dbReference type="KEGG" id="tmn:UCRPA7_2662"/>
<gene>
    <name evidence="2" type="ORF">UCRPA7_2662</name>
</gene>
<dbReference type="GO" id="GO:0003824">
    <property type="term" value="F:catalytic activity"/>
    <property type="evidence" value="ECO:0007669"/>
    <property type="project" value="InterPro"/>
</dbReference>
<dbReference type="Gene3D" id="3.30.470.10">
    <property type="match status" value="1"/>
</dbReference>
<evidence type="ECO:0000256" key="1">
    <source>
        <dbReference type="ARBA" id="ARBA00009320"/>
    </source>
</evidence>
<name>R8BR81_PHAM7</name>
<proteinExistence type="inferred from homology"/>
<dbReference type="GeneID" id="19322933"/>
<dbReference type="InterPro" id="IPR001544">
    <property type="entry name" value="Aminotrans_IV"/>
</dbReference>
<dbReference type="EMBL" id="KB932956">
    <property type="protein sequence ID" value="EOO01862.1"/>
    <property type="molecule type" value="Genomic_DNA"/>
</dbReference>
<comment type="similarity">
    <text evidence="1">Belongs to the class-IV pyridoxal-phosphate-dependent aminotransferase family.</text>
</comment>
<evidence type="ECO:0000313" key="2">
    <source>
        <dbReference type="EMBL" id="EOO01862.1"/>
    </source>
</evidence>
<sequence length="329" mass="36832">MTSMQEVFAKYKDRVAVLEQSSNPFSKGVAWVFGELFPLHEAKIPLLDQGFLRSDLTYDVPAVWDGRFFRLDDHMARLELSCQRLRLQMPLSTKEIKDVLIDMVAKSGIQDAFVELIVTRGFKSVREASEKGMTNHIYLVVMPYVWVMDPQVQLSGNASAVVARTVRRIPPGSIDPTVKNLQWGDFVRGLFEARDREAMYPFLTDGDANLTEGSGFNICLIKDGVLYTPDRGVLEGITRKTVFDVAKIHGIPYRLEVVPVSLAYEADEIFTCTTAGGIMPITSLDGRPIKDGKIGPLTTKIWDTYWALHSDPAYTTRIDYSGSKAIAKL</sequence>
<protein>
    <submittedName>
        <fullName evidence="2">Putative class iv protein</fullName>
    </submittedName>
</protein>
<dbReference type="AlphaFoldDB" id="R8BR81"/>
<dbReference type="PANTHER" id="PTHR42743:SF11">
    <property type="entry name" value="AMINODEOXYCHORISMATE LYASE"/>
    <property type="match status" value="1"/>
</dbReference>
<dbReference type="InterPro" id="IPR043132">
    <property type="entry name" value="BCAT-like_C"/>
</dbReference>
<dbReference type="InterPro" id="IPR043131">
    <property type="entry name" value="BCAT-like_N"/>
</dbReference>
<dbReference type="GO" id="GO:0046394">
    <property type="term" value="P:carboxylic acid biosynthetic process"/>
    <property type="evidence" value="ECO:0007669"/>
    <property type="project" value="UniProtKB-ARBA"/>
</dbReference>
<dbReference type="SUPFAM" id="SSF56752">
    <property type="entry name" value="D-aminoacid aminotransferase-like PLP-dependent enzymes"/>
    <property type="match status" value="1"/>
</dbReference>
<dbReference type="Proteomes" id="UP000014074">
    <property type="component" value="Unassembled WGS sequence"/>
</dbReference>